<sequence>MGSHPEPLSQLEVLAVDCQATAAAPRGHLIEIGWARVRKTITHPRACLIALPDSEQIPPAVARITGISEHMMRDAVERHRAWRELSVHAACLSHQPAPTVIHFARFEEPFLRSLAAGPFPLDVVCTRDIGRRLLPNLPRCSLRALSGYFGRAVGALRRSADHVDATALVWQELVRLLEMQGVSTWGALHDWLARPVKPARCRRRVWPMPRDVRLSLPDAPGIYRMLRTDDSVLYVGKAASLHHRVNSYFRKQNGVPERSLEMLSQARAISFDVTPSPLEAALLEPDEIKRHRPPYNVALTNQDRALWFTSPDLSARRPQPSPHCPLGPFASPGTLDQFVALTRADRAALTSGRWAPDAGTFNAGYERLCATHPEMSRINLSAHATLLRLGTRLWREGRRDRDVDEDEVNERGRGFPGWTPEFVQVSLEWLALRVALARRRAIWLTRLVDSSVVWREPGGSGARLIVIENGEVVVSTAADTNAASPIPPGYRRPVAARREAFTLASFDRLRVLTTELKRLIAAGAPVALRLGVGPALDESRLASALWWV</sequence>
<dbReference type="PANTHER" id="PTHR30562:SF1">
    <property type="entry name" value="UVRABC SYSTEM PROTEIN C"/>
    <property type="match status" value="1"/>
</dbReference>
<dbReference type="InterPro" id="IPR012337">
    <property type="entry name" value="RNaseH-like_sf"/>
</dbReference>
<dbReference type="SUPFAM" id="SSF53098">
    <property type="entry name" value="Ribonuclease H-like"/>
    <property type="match status" value="1"/>
</dbReference>
<dbReference type="Proteomes" id="UP000076079">
    <property type="component" value="Chromosome"/>
</dbReference>
<evidence type="ECO:0000259" key="1">
    <source>
        <dbReference type="PROSITE" id="PS50164"/>
    </source>
</evidence>
<dbReference type="GO" id="GO:0009380">
    <property type="term" value="C:excinuclease repair complex"/>
    <property type="evidence" value="ECO:0007669"/>
    <property type="project" value="TreeGrafter"/>
</dbReference>
<dbReference type="SUPFAM" id="SSF82771">
    <property type="entry name" value="GIY-YIG endonuclease"/>
    <property type="match status" value="1"/>
</dbReference>
<dbReference type="OrthoDB" id="9803913at2"/>
<reference evidence="3" key="2">
    <citation type="submission" date="2016-04" db="EMBL/GenBank/DDBJ databases">
        <title>First Complete Genome Sequence of a Subdivision 6 Acidobacterium.</title>
        <authorList>
            <person name="Huang S."/>
            <person name="Vieira S."/>
            <person name="Bunk B."/>
            <person name="Riedel T."/>
            <person name="Sproeer C."/>
            <person name="Overmann J."/>
        </authorList>
    </citation>
    <scope>NUCLEOTIDE SEQUENCE [LARGE SCALE GENOMIC DNA]</scope>
    <source>
        <strain evidence="3">DSM 100886 HEG_-6_39</strain>
    </source>
</reference>
<dbReference type="SMART" id="SM00479">
    <property type="entry name" value="EXOIII"/>
    <property type="match status" value="1"/>
</dbReference>
<evidence type="ECO:0000313" key="3">
    <source>
        <dbReference type="Proteomes" id="UP000076079"/>
    </source>
</evidence>
<dbReference type="CDD" id="cd10434">
    <property type="entry name" value="GIY-YIG_UvrC_Cho"/>
    <property type="match status" value="1"/>
</dbReference>
<proteinExistence type="predicted"/>
<dbReference type="KEGG" id="abac:LuPra_00885"/>
<dbReference type="Gene3D" id="3.40.1440.10">
    <property type="entry name" value="GIY-YIG endonuclease"/>
    <property type="match status" value="1"/>
</dbReference>
<dbReference type="RefSeq" id="WP_110169625.1">
    <property type="nucleotide sequence ID" value="NZ_CP015136.1"/>
</dbReference>
<dbReference type="SMART" id="SM00465">
    <property type="entry name" value="GIYc"/>
    <property type="match status" value="1"/>
</dbReference>
<dbReference type="InterPro" id="IPR036397">
    <property type="entry name" value="RNaseH_sf"/>
</dbReference>
<dbReference type="InterPro" id="IPR035901">
    <property type="entry name" value="GIY-YIG_endonuc_sf"/>
</dbReference>
<dbReference type="PROSITE" id="PS50164">
    <property type="entry name" value="GIY_YIG"/>
    <property type="match status" value="1"/>
</dbReference>
<dbReference type="GO" id="GO:0006289">
    <property type="term" value="P:nucleotide-excision repair"/>
    <property type="evidence" value="ECO:0007669"/>
    <property type="project" value="InterPro"/>
</dbReference>
<dbReference type="InterPro" id="IPR050066">
    <property type="entry name" value="UvrABC_protein_C"/>
</dbReference>
<reference evidence="2 3" key="1">
    <citation type="journal article" date="2016" name="Genome Announc.">
        <title>First Complete Genome Sequence of a Subdivision 6 Acidobacterium Strain.</title>
        <authorList>
            <person name="Huang S."/>
            <person name="Vieira S."/>
            <person name="Bunk B."/>
            <person name="Riedel T."/>
            <person name="Sproer C."/>
            <person name="Overmann J."/>
        </authorList>
    </citation>
    <scope>NUCLEOTIDE SEQUENCE [LARGE SCALE GENOMIC DNA]</scope>
    <source>
        <strain evidence="3">DSM 100886 HEG_-6_39</strain>
    </source>
</reference>
<dbReference type="Gene3D" id="3.30.420.10">
    <property type="entry name" value="Ribonuclease H-like superfamily/Ribonuclease H"/>
    <property type="match status" value="1"/>
</dbReference>
<dbReference type="InterPro" id="IPR047296">
    <property type="entry name" value="GIY-YIG_UvrC_Cho"/>
</dbReference>
<accession>A0A143PGP5</accession>
<protein>
    <submittedName>
        <fullName evidence="2">Excinuclease ABC subunit C</fullName>
    </submittedName>
</protein>
<dbReference type="PANTHER" id="PTHR30562">
    <property type="entry name" value="UVRC/OXIDOREDUCTASE"/>
    <property type="match status" value="1"/>
</dbReference>
<dbReference type="InterPro" id="IPR000305">
    <property type="entry name" value="GIY-YIG_endonuc"/>
</dbReference>
<feature type="domain" description="GIY-YIG" evidence="1">
    <location>
        <begin position="218"/>
        <end position="297"/>
    </location>
</feature>
<name>A0A143PGP5_LUTPR</name>
<dbReference type="InterPro" id="IPR013520">
    <property type="entry name" value="Ribonucl_H"/>
</dbReference>
<keyword evidence="3" id="KW-1185">Reference proteome</keyword>
<gene>
    <name evidence="2" type="primary">uvrC_1</name>
    <name evidence="2" type="ORF">LuPra_00885</name>
</gene>
<dbReference type="CDD" id="cd06127">
    <property type="entry name" value="DEDDh"/>
    <property type="match status" value="1"/>
</dbReference>
<dbReference type="GO" id="GO:0003676">
    <property type="term" value="F:nucleic acid binding"/>
    <property type="evidence" value="ECO:0007669"/>
    <property type="project" value="InterPro"/>
</dbReference>
<evidence type="ECO:0000313" key="2">
    <source>
        <dbReference type="EMBL" id="AMY07705.1"/>
    </source>
</evidence>
<dbReference type="AlphaFoldDB" id="A0A143PGP5"/>
<organism evidence="2 3">
    <name type="scientific">Luteitalea pratensis</name>
    <dbReference type="NCBI Taxonomy" id="1855912"/>
    <lineage>
        <taxon>Bacteria</taxon>
        <taxon>Pseudomonadati</taxon>
        <taxon>Acidobacteriota</taxon>
        <taxon>Vicinamibacteria</taxon>
        <taxon>Vicinamibacterales</taxon>
        <taxon>Vicinamibacteraceae</taxon>
        <taxon>Luteitalea</taxon>
    </lineage>
</organism>
<dbReference type="EMBL" id="CP015136">
    <property type="protein sequence ID" value="AMY07705.1"/>
    <property type="molecule type" value="Genomic_DNA"/>
</dbReference>
<dbReference type="STRING" id="1855912.LuPra_00885"/>
<dbReference type="GO" id="GO:0004527">
    <property type="term" value="F:exonuclease activity"/>
    <property type="evidence" value="ECO:0007669"/>
    <property type="project" value="UniProtKB-ARBA"/>
</dbReference>